<reference evidence="12" key="2">
    <citation type="submission" date="2011-02" db="EMBL/GenBank/DDBJ databases">
        <title>The complete genome of Syntrophobotulus glycolicus DSM 8271.</title>
        <authorList>
            <person name="Lucas S."/>
            <person name="Copeland A."/>
            <person name="Lapidus A."/>
            <person name="Bruce D."/>
            <person name="Goodwin L."/>
            <person name="Pitluck S."/>
            <person name="Kyrpides N."/>
            <person name="Mavromatis K."/>
            <person name="Pagani I."/>
            <person name="Ivanova N."/>
            <person name="Mikhailova N."/>
            <person name="Chertkov O."/>
            <person name="Held B."/>
            <person name="Detter J.C."/>
            <person name="Tapia R."/>
            <person name="Han C."/>
            <person name="Land M."/>
            <person name="Hauser L."/>
            <person name="Markowitz V."/>
            <person name="Cheng J.-F."/>
            <person name="Hugenholtz P."/>
            <person name="Woyke T."/>
            <person name="Wu D."/>
            <person name="Spring S."/>
            <person name="Schroeder M."/>
            <person name="Brambilla E."/>
            <person name="Klenk H.-P."/>
            <person name="Eisen J.A."/>
        </authorList>
    </citation>
    <scope>NUCLEOTIDE SEQUENCE [LARGE SCALE GENOMIC DNA]</scope>
    <source>
        <strain evidence="12">DSM 8271 / FlGlyR</strain>
    </source>
</reference>
<dbReference type="eggNOG" id="COG0134">
    <property type="taxonomic scope" value="Bacteria"/>
</dbReference>
<keyword evidence="7 9" id="KW-0057">Aromatic amino acid biosynthesis</keyword>
<evidence type="ECO:0000313" key="11">
    <source>
        <dbReference type="EMBL" id="ADY57141.1"/>
    </source>
</evidence>
<dbReference type="InterPro" id="IPR013798">
    <property type="entry name" value="Indole-3-glycerol_P_synth_dom"/>
</dbReference>
<evidence type="ECO:0000256" key="7">
    <source>
        <dbReference type="ARBA" id="ARBA00023141"/>
    </source>
</evidence>
<dbReference type="CDD" id="cd00331">
    <property type="entry name" value="IGPS"/>
    <property type="match status" value="1"/>
</dbReference>
<dbReference type="SUPFAM" id="SSF51366">
    <property type="entry name" value="Ribulose-phoshate binding barrel"/>
    <property type="match status" value="1"/>
</dbReference>
<dbReference type="KEGG" id="sgy:Sgly_2872"/>
<organism evidence="11 12">
    <name type="scientific">Syntrophobotulus glycolicus (strain DSM 8271 / FlGlyR)</name>
    <dbReference type="NCBI Taxonomy" id="645991"/>
    <lineage>
        <taxon>Bacteria</taxon>
        <taxon>Bacillati</taxon>
        <taxon>Bacillota</taxon>
        <taxon>Clostridia</taxon>
        <taxon>Eubacteriales</taxon>
        <taxon>Desulfitobacteriaceae</taxon>
        <taxon>Syntrophobotulus</taxon>
    </lineage>
</organism>
<evidence type="ECO:0000256" key="5">
    <source>
        <dbReference type="ARBA" id="ARBA00022793"/>
    </source>
</evidence>
<evidence type="ECO:0000256" key="2">
    <source>
        <dbReference type="ARBA" id="ARBA00004696"/>
    </source>
</evidence>
<gene>
    <name evidence="9" type="primary">trpC</name>
    <name evidence="11" type="ordered locus">Sgly_2872</name>
</gene>
<dbReference type="PANTHER" id="PTHR22854">
    <property type="entry name" value="TRYPTOPHAN BIOSYNTHESIS PROTEIN"/>
    <property type="match status" value="1"/>
</dbReference>
<dbReference type="RefSeq" id="WP_013625961.1">
    <property type="nucleotide sequence ID" value="NC_015172.1"/>
</dbReference>
<comment type="pathway">
    <text evidence="2 9">Amino-acid biosynthesis; L-tryptophan biosynthesis; L-tryptophan from chorismate: step 4/5.</text>
</comment>
<dbReference type="EC" id="4.1.1.48" evidence="9"/>
<dbReference type="GO" id="GO:0000162">
    <property type="term" value="P:L-tryptophan biosynthetic process"/>
    <property type="evidence" value="ECO:0007669"/>
    <property type="project" value="UniProtKB-UniRule"/>
</dbReference>
<dbReference type="InterPro" id="IPR045186">
    <property type="entry name" value="Indole-3-glycerol_P_synth"/>
</dbReference>
<evidence type="ECO:0000259" key="10">
    <source>
        <dbReference type="Pfam" id="PF00218"/>
    </source>
</evidence>
<dbReference type="AlphaFoldDB" id="F0SZ23"/>
<dbReference type="InterPro" id="IPR011060">
    <property type="entry name" value="RibuloseP-bd_barrel"/>
</dbReference>
<sequence length="261" mass="28486">MSLQEILARKRIDIENELLGGLMNDIERRAFSMPAPRDFYGALAAGGLSVIAEVKKASPSKGIIAPDFDYAKIASAYDGGGAEAISVLTERHFFQGSDTYLAEIKELVQIPVLRKDFMIDERQILESKAIGADAILLIAGILDDKTMRKLYELAQESGLHCLFEAHNEAEVKRAADCGARIIGVNNRNLKTFQIDLATFEQLRKFIPSGTLAVAESGIASSGDAQYMRQAGADAILVGETLMRTEDPGAMIKAFKEGRRCQ</sequence>
<comment type="similarity">
    <text evidence="3 9">Belongs to the TrpC family.</text>
</comment>
<dbReference type="NCBIfam" id="NF001377">
    <property type="entry name" value="PRK00278.2-4"/>
    <property type="match status" value="1"/>
</dbReference>
<dbReference type="STRING" id="645991.Sgly_2872"/>
<dbReference type="InterPro" id="IPR013785">
    <property type="entry name" value="Aldolase_TIM"/>
</dbReference>
<dbReference type="OrthoDB" id="9804217at2"/>
<evidence type="ECO:0000256" key="1">
    <source>
        <dbReference type="ARBA" id="ARBA00001633"/>
    </source>
</evidence>
<proteinExistence type="inferred from homology"/>
<evidence type="ECO:0000256" key="4">
    <source>
        <dbReference type="ARBA" id="ARBA00022605"/>
    </source>
</evidence>
<keyword evidence="12" id="KW-1185">Reference proteome</keyword>
<dbReference type="HAMAP" id="MF_00134_B">
    <property type="entry name" value="IGPS_B"/>
    <property type="match status" value="1"/>
</dbReference>
<evidence type="ECO:0000256" key="6">
    <source>
        <dbReference type="ARBA" id="ARBA00022822"/>
    </source>
</evidence>
<comment type="catalytic activity">
    <reaction evidence="1 9">
        <text>1-(2-carboxyphenylamino)-1-deoxy-D-ribulose 5-phosphate + H(+) = (1S,2R)-1-C-(indol-3-yl)glycerol 3-phosphate + CO2 + H2O</text>
        <dbReference type="Rhea" id="RHEA:23476"/>
        <dbReference type="ChEBI" id="CHEBI:15377"/>
        <dbReference type="ChEBI" id="CHEBI:15378"/>
        <dbReference type="ChEBI" id="CHEBI:16526"/>
        <dbReference type="ChEBI" id="CHEBI:58613"/>
        <dbReference type="ChEBI" id="CHEBI:58866"/>
        <dbReference type="EC" id="4.1.1.48"/>
    </reaction>
</comment>
<dbReference type="InterPro" id="IPR001468">
    <property type="entry name" value="Indole-3-GlycerolPSynthase_CS"/>
</dbReference>
<evidence type="ECO:0000256" key="3">
    <source>
        <dbReference type="ARBA" id="ARBA00008737"/>
    </source>
</evidence>
<evidence type="ECO:0000256" key="9">
    <source>
        <dbReference type="HAMAP-Rule" id="MF_00134"/>
    </source>
</evidence>
<name>F0SZ23_SYNGF</name>
<protein>
    <recommendedName>
        <fullName evidence="9">Indole-3-glycerol phosphate synthase</fullName>
        <shortName evidence="9">IGPS</shortName>
        <ecNumber evidence="9">4.1.1.48</ecNumber>
    </recommendedName>
</protein>
<keyword evidence="5 9" id="KW-0210">Decarboxylase</keyword>
<keyword evidence="4 9" id="KW-0028">Amino-acid biosynthesis</keyword>
<evidence type="ECO:0000256" key="8">
    <source>
        <dbReference type="ARBA" id="ARBA00023239"/>
    </source>
</evidence>
<dbReference type="Pfam" id="PF00218">
    <property type="entry name" value="IGPS"/>
    <property type="match status" value="1"/>
</dbReference>
<accession>F0SZ23</accession>
<reference evidence="11 12" key="1">
    <citation type="journal article" date="2011" name="Stand. Genomic Sci.">
        <title>Complete genome sequence of Syntrophobotulus glycolicus type strain (FlGlyR).</title>
        <authorList>
            <person name="Han C."/>
            <person name="Mwirichia R."/>
            <person name="Chertkov O."/>
            <person name="Held B."/>
            <person name="Lapidus A."/>
            <person name="Nolan M."/>
            <person name="Lucas S."/>
            <person name="Hammon N."/>
            <person name="Deshpande S."/>
            <person name="Cheng J.F."/>
            <person name="Tapia R."/>
            <person name="Goodwin L."/>
            <person name="Pitluck S."/>
            <person name="Huntemann M."/>
            <person name="Liolios K."/>
            <person name="Ivanova N."/>
            <person name="Pagani I."/>
            <person name="Mavromatis K."/>
            <person name="Ovchinikova G."/>
            <person name="Pati A."/>
            <person name="Chen A."/>
            <person name="Palaniappan K."/>
            <person name="Land M."/>
            <person name="Hauser L."/>
            <person name="Brambilla E.M."/>
            <person name="Rohde M."/>
            <person name="Spring S."/>
            <person name="Sikorski J."/>
            <person name="Goker M."/>
            <person name="Woyke T."/>
            <person name="Bristow J."/>
            <person name="Eisen J.A."/>
            <person name="Markowitz V."/>
            <person name="Hugenholtz P."/>
            <person name="Kyrpides N.C."/>
            <person name="Klenk H.P."/>
            <person name="Detter J.C."/>
        </authorList>
    </citation>
    <scope>NUCLEOTIDE SEQUENCE [LARGE SCALE GENOMIC DNA]</scope>
    <source>
        <strain evidence="12">DSM 8271 / FlGlyR</strain>
    </source>
</reference>
<dbReference type="HOGENOM" id="CLU_034247_2_0_9"/>
<dbReference type="Proteomes" id="UP000007488">
    <property type="component" value="Chromosome"/>
</dbReference>
<keyword evidence="8 9" id="KW-0456">Lyase</keyword>
<dbReference type="GO" id="GO:0004640">
    <property type="term" value="F:phosphoribosylanthranilate isomerase activity"/>
    <property type="evidence" value="ECO:0007669"/>
    <property type="project" value="TreeGrafter"/>
</dbReference>
<dbReference type="PROSITE" id="PS00614">
    <property type="entry name" value="IGPS"/>
    <property type="match status" value="1"/>
</dbReference>
<dbReference type="EMBL" id="CP002547">
    <property type="protein sequence ID" value="ADY57141.1"/>
    <property type="molecule type" value="Genomic_DNA"/>
</dbReference>
<keyword evidence="6 9" id="KW-0822">Tryptophan biosynthesis</keyword>
<dbReference type="UniPathway" id="UPA00035">
    <property type="reaction ID" value="UER00043"/>
</dbReference>
<dbReference type="GO" id="GO:0004425">
    <property type="term" value="F:indole-3-glycerol-phosphate synthase activity"/>
    <property type="evidence" value="ECO:0007669"/>
    <property type="project" value="UniProtKB-UniRule"/>
</dbReference>
<dbReference type="FunFam" id="3.20.20.70:FF:000024">
    <property type="entry name" value="Indole-3-glycerol phosphate synthase"/>
    <property type="match status" value="1"/>
</dbReference>
<dbReference type="Gene3D" id="3.20.20.70">
    <property type="entry name" value="Aldolase class I"/>
    <property type="match status" value="1"/>
</dbReference>
<dbReference type="PANTHER" id="PTHR22854:SF2">
    <property type="entry name" value="INDOLE-3-GLYCEROL-PHOSPHATE SYNTHASE"/>
    <property type="match status" value="1"/>
</dbReference>
<evidence type="ECO:0000313" key="12">
    <source>
        <dbReference type="Proteomes" id="UP000007488"/>
    </source>
</evidence>
<feature type="domain" description="Indole-3-glycerol phosphate synthase" evidence="10">
    <location>
        <begin position="3"/>
        <end position="253"/>
    </location>
</feature>